<dbReference type="AlphaFoldDB" id="A0A414MHP6"/>
<dbReference type="Gene3D" id="1.25.40.390">
    <property type="match status" value="1"/>
</dbReference>
<dbReference type="InterPro" id="IPR041662">
    <property type="entry name" value="SusD-like_2"/>
</dbReference>
<evidence type="ECO:0000256" key="2">
    <source>
        <dbReference type="SAM" id="SignalP"/>
    </source>
</evidence>
<keyword evidence="2" id="KW-0732">Signal</keyword>
<comment type="caution">
    <text evidence="3">The sequence shown here is derived from an EMBL/GenBank/DDBJ whole genome shotgun (WGS) entry which is preliminary data.</text>
</comment>
<dbReference type="Proteomes" id="UP000283538">
    <property type="component" value="Unassembled WGS sequence"/>
</dbReference>
<sequence>MKKIIAILAVALCISSCDSYLDINQDPNSPSEGAITASGIFPGVEMNLANSYGNFLRITGGYYAQYYAQLFGTGNYLDFSQFTMSATRSSGTYSALNGRCLSNLKTIRELSSASEDWGTYLAATTLHAFIYQVLVDTYGEVPYSEGLEGLNNPAPKYDEGIKVYEGILGELDEALAKLDEAGGVSTNFLFGNKLESWARFAYAVKLKVLMRMSGVKDVKAELAALIDKDFFPKSDVAFKDCWIDEVGKANPFYQEEFASYFGSTQKNIVLNLALLGTMSASDDNRLTAFFDRNSNGGYEGAISGTNFSTTKLYKSGYWCRPKATATMPVYLLTVAEVDFFLAEYYARYGTSAEAETYYKAAVEASFKTAGVDGAEDVLDAYPWDNANYKKVIGIQKWVALSGINPFEGWCELRRLKYPAFGTVKGTDIYNESTDAYAPGKYVPGTLYDPIKRNTELEANKVLQRFRYAENSVNRNPNAPATKGDGVPVFWAE</sequence>
<dbReference type="EMBL" id="QSLA01000003">
    <property type="protein sequence ID" value="RHF11157.1"/>
    <property type="molecule type" value="Genomic_DNA"/>
</dbReference>
<accession>A0A414MHP6</accession>
<protein>
    <submittedName>
        <fullName evidence="3">SusD/RagB family nutrient-binding outer membrane lipoprotein</fullName>
    </submittedName>
</protein>
<keyword evidence="3" id="KW-0449">Lipoprotein</keyword>
<dbReference type="Pfam" id="PF12771">
    <property type="entry name" value="SusD-like_2"/>
    <property type="match status" value="1"/>
</dbReference>
<reference evidence="3 4" key="1">
    <citation type="submission" date="2018-08" db="EMBL/GenBank/DDBJ databases">
        <title>A genome reference for cultivated species of the human gut microbiota.</title>
        <authorList>
            <person name="Zou Y."/>
            <person name="Xue W."/>
            <person name="Luo G."/>
        </authorList>
    </citation>
    <scope>NUCLEOTIDE SEQUENCE [LARGE SCALE GENOMIC DNA]</scope>
    <source>
        <strain evidence="3 4">AM26-26AC</strain>
    </source>
</reference>
<dbReference type="SUPFAM" id="SSF48452">
    <property type="entry name" value="TPR-like"/>
    <property type="match status" value="1"/>
</dbReference>
<dbReference type="InterPro" id="IPR011990">
    <property type="entry name" value="TPR-like_helical_dom_sf"/>
</dbReference>
<feature type="chain" id="PRO_5019498782" evidence="2">
    <location>
        <begin position="22"/>
        <end position="492"/>
    </location>
</feature>
<name>A0A414MHP6_9BACE</name>
<proteinExistence type="predicted"/>
<dbReference type="RefSeq" id="WP_118226647.1">
    <property type="nucleotide sequence ID" value="NZ_JAQECU010000006.1"/>
</dbReference>
<feature type="signal peptide" evidence="2">
    <location>
        <begin position="1"/>
        <end position="21"/>
    </location>
</feature>
<evidence type="ECO:0000313" key="3">
    <source>
        <dbReference type="EMBL" id="RHF11157.1"/>
    </source>
</evidence>
<gene>
    <name evidence="3" type="ORF">DW701_03910</name>
</gene>
<evidence type="ECO:0000313" key="4">
    <source>
        <dbReference type="Proteomes" id="UP000283538"/>
    </source>
</evidence>
<evidence type="ECO:0000256" key="1">
    <source>
        <dbReference type="SAM" id="MobiDB-lite"/>
    </source>
</evidence>
<organism evidence="3 4">
    <name type="scientific">Bacteroides eggerthii</name>
    <dbReference type="NCBI Taxonomy" id="28111"/>
    <lineage>
        <taxon>Bacteria</taxon>
        <taxon>Pseudomonadati</taxon>
        <taxon>Bacteroidota</taxon>
        <taxon>Bacteroidia</taxon>
        <taxon>Bacteroidales</taxon>
        <taxon>Bacteroidaceae</taxon>
        <taxon>Bacteroides</taxon>
    </lineage>
</organism>
<feature type="region of interest" description="Disordered" evidence="1">
    <location>
        <begin position="473"/>
        <end position="492"/>
    </location>
</feature>